<evidence type="ECO:0000313" key="1">
    <source>
        <dbReference type="EMBL" id="QNP43394.1"/>
    </source>
</evidence>
<dbReference type="RefSeq" id="WP_187714824.1">
    <property type="nucleotide sequence ID" value="NZ_CP060780.1"/>
</dbReference>
<dbReference type="Proteomes" id="UP000516134">
    <property type="component" value="Chromosome"/>
</dbReference>
<protein>
    <submittedName>
        <fullName evidence="1">Uncharacterized protein</fullName>
    </submittedName>
</protein>
<evidence type="ECO:0000313" key="2">
    <source>
        <dbReference type="Proteomes" id="UP000516134"/>
    </source>
</evidence>
<keyword evidence="2" id="KW-1185">Reference proteome</keyword>
<proteinExistence type="predicted"/>
<organism evidence="1 2">
    <name type="scientific">Sphingomonas daechungensis</name>
    <dbReference type="NCBI Taxonomy" id="1176646"/>
    <lineage>
        <taxon>Bacteria</taxon>
        <taxon>Pseudomonadati</taxon>
        <taxon>Pseudomonadota</taxon>
        <taxon>Alphaproteobacteria</taxon>
        <taxon>Sphingomonadales</taxon>
        <taxon>Sphingomonadaceae</taxon>
        <taxon>Sphingomonas</taxon>
    </lineage>
</organism>
<gene>
    <name evidence="1" type="ORF">H9L15_00595</name>
</gene>
<accession>A0ABX6T1U7</accession>
<sequence>MSAYQYLRDKDPKMARQTMAPVAYDPHATRSAELARKMIERIDANDLQGALEAGKSKKDEQPAGS</sequence>
<name>A0ABX6T1U7_9SPHN</name>
<reference evidence="1 2" key="1">
    <citation type="submission" date="2020-08" db="EMBL/GenBank/DDBJ databases">
        <title>Genome sequence of Sphingomonas daechungensis KACC 18115T.</title>
        <authorList>
            <person name="Hyun D.-W."/>
            <person name="Bae J.-W."/>
        </authorList>
    </citation>
    <scope>NUCLEOTIDE SEQUENCE [LARGE SCALE GENOMIC DNA]</scope>
    <source>
        <strain evidence="1 2">KACC 18115</strain>
    </source>
</reference>
<dbReference type="EMBL" id="CP060780">
    <property type="protein sequence ID" value="QNP43394.1"/>
    <property type="molecule type" value="Genomic_DNA"/>
</dbReference>